<proteinExistence type="predicted"/>
<gene>
    <name evidence="1" type="ORF">K488DRAFT_43907</name>
</gene>
<keyword evidence="2" id="KW-1185">Reference proteome</keyword>
<reference evidence="1" key="2">
    <citation type="journal article" date="2022" name="New Phytol.">
        <title>Evolutionary transition to the ectomycorrhizal habit in the genomes of a hyperdiverse lineage of mushroom-forming fungi.</title>
        <authorList>
            <person name="Looney B."/>
            <person name="Miyauchi S."/>
            <person name="Morin E."/>
            <person name="Drula E."/>
            <person name="Courty P.E."/>
            <person name="Kohler A."/>
            <person name="Kuo A."/>
            <person name="LaButti K."/>
            <person name="Pangilinan J."/>
            <person name="Lipzen A."/>
            <person name="Riley R."/>
            <person name="Andreopoulos W."/>
            <person name="He G."/>
            <person name="Johnson J."/>
            <person name="Nolan M."/>
            <person name="Tritt A."/>
            <person name="Barry K.W."/>
            <person name="Grigoriev I.V."/>
            <person name="Nagy L.G."/>
            <person name="Hibbett D."/>
            <person name="Henrissat B."/>
            <person name="Matheny P.B."/>
            <person name="Labbe J."/>
            <person name="Martin F.M."/>
        </authorList>
    </citation>
    <scope>NUCLEOTIDE SEQUENCE</scope>
    <source>
        <strain evidence="1">EC-137</strain>
    </source>
</reference>
<keyword evidence="1" id="KW-0378">Hydrolase</keyword>
<keyword evidence="1" id="KW-0645">Protease</keyword>
<evidence type="ECO:0000313" key="2">
    <source>
        <dbReference type="Proteomes" id="UP000814128"/>
    </source>
</evidence>
<keyword evidence="1" id="KW-0121">Carboxypeptidase</keyword>
<accession>A0ACB8QUY7</accession>
<comment type="caution">
    <text evidence="1">The sequence shown here is derived from an EMBL/GenBank/DDBJ whole genome shotgun (WGS) entry which is preliminary data.</text>
</comment>
<name>A0ACB8QUY7_9AGAM</name>
<evidence type="ECO:0000313" key="1">
    <source>
        <dbReference type="EMBL" id="KAI0035166.1"/>
    </source>
</evidence>
<dbReference type="Proteomes" id="UP000814128">
    <property type="component" value="Unassembled WGS sequence"/>
</dbReference>
<dbReference type="EMBL" id="MU273489">
    <property type="protein sequence ID" value="KAI0035166.1"/>
    <property type="molecule type" value="Genomic_DNA"/>
</dbReference>
<reference evidence="1" key="1">
    <citation type="submission" date="2021-02" db="EMBL/GenBank/DDBJ databases">
        <authorList>
            <consortium name="DOE Joint Genome Institute"/>
            <person name="Ahrendt S."/>
            <person name="Looney B.P."/>
            <person name="Miyauchi S."/>
            <person name="Morin E."/>
            <person name="Drula E."/>
            <person name="Courty P.E."/>
            <person name="Chicoki N."/>
            <person name="Fauchery L."/>
            <person name="Kohler A."/>
            <person name="Kuo A."/>
            <person name="Labutti K."/>
            <person name="Pangilinan J."/>
            <person name="Lipzen A."/>
            <person name="Riley R."/>
            <person name="Andreopoulos W."/>
            <person name="He G."/>
            <person name="Johnson J."/>
            <person name="Barry K.W."/>
            <person name="Grigoriev I.V."/>
            <person name="Nagy L."/>
            <person name="Hibbett D."/>
            <person name="Henrissat B."/>
            <person name="Matheny P.B."/>
            <person name="Labbe J."/>
            <person name="Martin F."/>
        </authorList>
    </citation>
    <scope>NUCLEOTIDE SEQUENCE</scope>
    <source>
        <strain evidence="1">EC-137</strain>
    </source>
</reference>
<sequence length="546" mass="60063">MKALTLLLTAPAALAVPSSEFQVVLNNVAQYTEAATGGFLGTVTKGLDGLVGVIEAALVSDKAQKVEKWVGDEIKEAEKWVDRGRQFVKQNGLTYELVTHPLFVDYALRTTEPELCDTTVKQYSGYLDITDGKHLFFWFFESRGNPKKDPLVLWLNGGPGCSSSTGLLFELGPCRIADDGKNTTYNPHSWTENANIIFLDQPVNVGYSYSSDGSKVNTSPVAGEDVYAFLELFLARFPQYAKLPFHIAAESYGGTYAPNIAAVIHRENGALGVAPVPGVAHINLESVILANGLTNPLVQMESVPDYACEGPYAVYDDPEGPQCQALRTKVPTCKNLINSCYSFNSRLTCVPAALYCWSQLFGPLQQLGLNMYDVRKKCDRSKDGDLCYREMGWIDTWMNDPKNKAELGVNPAQEFQSCNMEVNQDFMFQGDGMHNSAALLPALINDGVRLLVYAGNADMMCNFIGNERWVEQLEHKFHDEFVKTKPVQWSTASSGRVAGEVRTAGSGAGNVTFVQVYEAGHMVPFDQSEAALDMFSRWISSVSFAQ</sequence>
<organism evidence="1 2">
    <name type="scientific">Vararia minispora EC-137</name>
    <dbReference type="NCBI Taxonomy" id="1314806"/>
    <lineage>
        <taxon>Eukaryota</taxon>
        <taxon>Fungi</taxon>
        <taxon>Dikarya</taxon>
        <taxon>Basidiomycota</taxon>
        <taxon>Agaricomycotina</taxon>
        <taxon>Agaricomycetes</taxon>
        <taxon>Russulales</taxon>
        <taxon>Lachnocladiaceae</taxon>
        <taxon>Vararia</taxon>
    </lineage>
</organism>
<protein>
    <submittedName>
        <fullName evidence="1">Serine carboxypeptidase</fullName>
    </submittedName>
</protein>